<proteinExistence type="predicted"/>
<sequence>MPTWFYGAIAFQQTDDSVAVDTQKDGSPEAPKMKKVTEAYLFDAVSYTDAEARLYAWIADNTPDFEITALRPMRLSDVFQIDKEVGEGIDGETWYRCKTYYMTEDDKGRSKKVASAMLINAHNVQQAVERLTEKLSTMLVPVVITDVNTTPILDVVPYAAIDLPQPKPAQPEATPV</sequence>
<accession>I0KCS7</accession>
<dbReference type="KEGG" id="fae:FAES_3924"/>
<dbReference type="STRING" id="1166018.FAES_3924"/>
<dbReference type="RefSeq" id="WP_015333029.1">
    <property type="nucleotide sequence ID" value="NC_020054.1"/>
</dbReference>
<evidence type="ECO:0000313" key="1">
    <source>
        <dbReference type="EMBL" id="CCH01930.1"/>
    </source>
</evidence>
<evidence type="ECO:0000313" key="2">
    <source>
        <dbReference type="Proteomes" id="UP000011058"/>
    </source>
</evidence>
<dbReference type="EMBL" id="HE796683">
    <property type="protein sequence ID" value="CCH01930.1"/>
    <property type="molecule type" value="Genomic_DNA"/>
</dbReference>
<protein>
    <recommendedName>
        <fullName evidence="3">DUF4494 domain-containing protein</fullName>
    </recommendedName>
</protein>
<dbReference type="HOGENOM" id="CLU_107508_1_0_10"/>
<reference evidence="1 2" key="1">
    <citation type="journal article" date="2012" name="J. Bacteriol.">
        <title>Genome Sequence of Fibrella aestuarina BUZ 2T, a Filamentous Marine Bacterium.</title>
        <authorList>
            <person name="Filippini M."/>
            <person name="Qi W."/>
            <person name="Blom J."/>
            <person name="Goesmann A."/>
            <person name="Smits T.H."/>
            <person name="Bagheri H.C."/>
        </authorList>
    </citation>
    <scope>NUCLEOTIDE SEQUENCE [LARGE SCALE GENOMIC DNA]</scope>
    <source>
        <strain evidence="2">BUZ 2T</strain>
    </source>
</reference>
<evidence type="ECO:0008006" key="3">
    <source>
        <dbReference type="Google" id="ProtNLM"/>
    </source>
</evidence>
<dbReference type="OrthoDB" id="954784at2"/>
<dbReference type="Proteomes" id="UP000011058">
    <property type="component" value="Chromosome"/>
</dbReference>
<name>I0KCS7_9BACT</name>
<gene>
    <name evidence="1" type="ORF">FAES_3924</name>
</gene>
<dbReference type="InterPro" id="IPR027848">
    <property type="entry name" value="DUF4494"/>
</dbReference>
<dbReference type="AlphaFoldDB" id="I0KCS7"/>
<dbReference type="PATRIC" id="fig|1166018.3.peg.874"/>
<organism evidence="1 2">
    <name type="scientific">Fibrella aestuarina BUZ 2</name>
    <dbReference type="NCBI Taxonomy" id="1166018"/>
    <lineage>
        <taxon>Bacteria</taxon>
        <taxon>Pseudomonadati</taxon>
        <taxon>Bacteroidota</taxon>
        <taxon>Cytophagia</taxon>
        <taxon>Cytophagales</taxon>
        <taxon>Spirosomataceae</taxon>
        <taxon>Fibrella</taxon>
    </lineage>
</organism>
<keyword evidence="2" id="KW-1185">Reference proteome</keyword>
<dbReference type="Pfam" id="PF14902">
    <property type="entry name" value="DUF4494"/>
    <property type="match status" value="1"/>
</dbReference>
<dbReference type="eggNOG" id="ENOG502ZVB7">
    <property type="taxonomic scope" value="Bacteria"/>
</dbReference>